<evidence type="ECO:0000313" key="2">
    <source>
        <dbReference type="Proteomes" id="UP001156682"/>
    </source>
</evidence>
<accession>A0ABQ6A0D4</accession>
<dbReference type="RefSeq" id="WP_027850475.1">
    <property type="nucleotide sequence ID" value="NZ_BSOR01000029.1"/>
</dbReference>
<name>A0ABQ6A0D4_9GAMM</name>
<comment type="caution">
    <text evidence="1">The sequence shown here is derived from an EMBL/GenBank/DDBJ whole genome shotgun (WGS) entry which is preliminary data.</text>
</comment>
<dbReference type="Proteomes" id="UP001156682">
    <property type="component" value="Unassembled WGS sequence"/>
</dbReference>
<evidence type="ECO:0000313" key="1">
    <source>
        <dbReference type="EMBL" id="GLR64381.1"/>
    </source>
</evidence>
<dbReference type="EMBL" id="BSOR01000029">
    <property type="protein sequence ID" value="GLR64381.1"/>
    <property type="molecule type" value="Genomic_DNA"/>
</dbReference>
<organism evidence="1 2">
    <name type="scientific">Marinospirillum insulare</name>
    <dbReference type="NCBI Taxonomy" id="217169"/>
    <lineage>
        <taxon>Bacteria</taxon>
        <taxon>Pseudomonadati</taxon>
        <taxon>Pseudomonadota</taxon>
        <taxon>Gammaproteobacteria</taxon>
        <taxon>Oceanospirillales</taxon>
        <taxon>Oceanospirillaceae</taxon>
        <taxon>Marinospirillum</taxon>
    </lineage>
</organism>
<reference evidence="2" key="1">
    <citation type="journal article" date="2019" name="Int. J. Syst. Evol. Microbiol.">
        <title>The Global Catalogue of Microorganisms (GCM) 10K type strain sequencing project: providing services to taxonomists for standard genome sequencing and annotation.</title>
        <authorList>
            <consortium name="The Broad Institute Genomics Platform"/>
            <consortium name="The Broad Institute Genome Sequencing Center for Infectious Disease"/>
            <person name="Wu L."/>
            <person name="Ma J."/>
        </authorList>
    </citation>
    <scope>NUCLEOTIDE SEQUENCE [LARGE SCALE GENOMIC DNA]</scope>
    <source>
        <strain evidence="2">NBRC 100033</strain>
    </source>
</reference>
<protein>
    <submittedName>
        <fullName evidence="1">Uncharacterized protein</fullName>
    </submittedName>
</protein>
<proteinExistence type="predicted"/>
<gene>
    <name evidence="1" type="ORF">GCM10007878_18190</name>
</gene>
<sequence length="164" mass="18408">MSFFKDKCLTLVSAEEFGVCDKNDSPAFVDFENKVDWIAVVKNTSALELSFYAIDKCIVYTKADGGVISSCDAAIKIPNNKVLFIELKERRYSGWISSGIEQLKSTLQLYKQYEANLASETLCYLSNSLRPKVPRSRVRETAALKQEFKLSTGSELKLEALITI</sequence>
<keyword evidence="2" id="KW-1185">Reference proteome</keyword>